<dbReference type="Gene3D" id="1.20.1600.10">
    <property type="entry name" value="Outer membrane efflux proteins (OEP)"/>
    <property type="match status" value="1"/>
</dbReference>
<dbReference type="AlphaFoldDB" id="A0A5C8Z4T2"/>
<proteinExistence type="inferred from homology"/>
<keyword evidence="7" id="KW-0998">Cell outer membrane</keyword>
<comment type="subcellular location">
    <subcellularLocation>
        <location evidence="1">Cell outer membrane</location>
    </subcellularLocation>
</comment>
<evidence type="ECO:0000256" key="2">
    <source>
        <dbReference type="ARBA" id="ARBA00007613"/>
    </source>
</evidence>
<organism evidence="8 9">
    <name type="scientific">Reinekea thalattae</name>
    <dbReference type="NCBI Taxonomy" id="2593301"/>
    <lineage>
        <taxon>Bacteria</taxon>
        <taxon>Pseudomonadati</taxon>
        <taxon>Pseudomonadota</taxon>
        <taxon>Gammaproteobacteria</taxon>
        <taxon>Oceanospirillales</taxon>
        <taxon>Saccharospirillaceae</taxon>
        <taxon>Reinekea</taxon>
    </lineage>
</organism>
<dbReference type="InterPro" id="IPR051906">
    <property type="entry name" value="TolC-like"/>
</dbReference>
<keyword evidence="3" id="KW-0813">Transport</keyword>
<keyword evidence="4" id="KW-1134">Transmembrane beta strand</keyword>
<dbReference type="Pfam" id="PF02321">
    <property type="entry name" value="OEP"/>
    <property type="match status" value="2"/>
</dbReference>
<dbReference type="PANTHER" id="PTHR30026">
    <property type="entry name" value="OUTER MEMBRANE PROTEIN TOLC"/>
    <property type="match status" value="1"/>
</dbReference>
<keyword evidence="5" id="KW-0812">Transmembrane</keyword>
<evidence type="ECO:0000313" key="9">
    <source>
        <dbReference type="Proteomes" id="UP000321764"/>
    </source>
</evidence>
<keyword evidence="6" id="KW-0472">Membrane</keyword>
<dbReference type="EMBL" id="VKAD01000002">
    <property type="protein sequence ID" value="TXR51940.1"/>
    <property type="molecule type" value="Genomic_DNA"/>
</dbReference>
<dbReference type="RefSeq" id="WP_147714535.1">
    <property type="nucleotide sequence ID" value="NZ_VKAD01000002.1"/>
</dbReference>
<evidence type="ECO:0000256" key="1">
    <source>
        <dbReference type="ARBA" id="ARBA00004442"/>
    </source>
</evidence>
<evidence type="ECO:0000256" key="7">
    <source>
        <dbReference type="ARBA" id="ARBA00023237"/>
    </source>
</evidence>
<dbReference type="GO" id="GO:0009279">
    <property type="term" value="C:cell outer membrane"/>
    <property type="evidence" value="ECO:0007669"/>
    <property type="project" value="UniProtKB-SubCell"/>
</dbReference>
<accession>A0A5C8Z4T2</accession>
<dbReference type="GO" id="GO:1990281">
    <property type="term" value="C:efflux pump complex"/>
    <property type="evidence" value="ECO:0007669"/>
    <property type="project" value="TreeGrafter"/>
</dbReference>
<name>A0A5C8Z4T2_9GAMM</name>
<dbReference type="SUPFAM" id="SSF56954">
    <property type="entry name" value="Outer membrane efflux proteins (OEP)"/>
    <property type="match status" value="1"/>
</dbReference>
<evidence type="ECO:0000256" key="5">
    <source>
        <dbReference type="ARBA" id="ARBA00022692"/>
    </source>
</evidence>
<evidence type="ECO:0000313" key="8">
    <source>
        <dbReference type="EMBL" id="TXR51940.1"/>
    </source>
</evidence>
<comment type="caution">
    <text evidence="8">The sequence shown here is derived from an EMBL/GenBank/DDBJ whole genome shotgun (WGS) entry which is preliminary data.</text>
</comment>
<reference evidence="8 9" key="1">
    <citation type="submission" date="2019-07" db="EMBL/GenBank/DDBJ databases">
        <title>Reinekea sp. strain SSH23 genome sequencing and assembly.</title>
        <authorList>
            <person name="Kim I."/>
        </authorList>
    </citation>
    <scope>NUCLEOTIDE SEQUENCE [LARGE SCALE GENOMIC DNA]</scope>
    <source>
        <strain evidence="8 9">SSH23</strain>
    </source>
</reference>
<dbReference type="InterPro" id="IPR003423">
    <property type="entry name" value="OMP_efflux"/>
</dbReference>
<sequence>MSLQIRSLGFAVFIFLQIAPSHANSLISEHWNLLLQENGDLASQQKVIDSEQAQLENAKARRLPTVNFTSQYNYLDDDISLSMDLSALTGVPGSTMDFDIQDQAYWDTELTVSLPIYTGGKISAGIDSELADIAENIAKKQQIEDQLFSTYISRYLGVELAQQNLATRKLAYDNLQKHLDRAIRMEQEGSIAHTERLQSQVERDKAKREWQKANDDYTLASAAYQALFRSEVAAPSQSLSYVEIPLPDQAEITEQVLQRSPLLAQVAAKRDKADAGIKASKGDRLPTVALFGMTELARDDLTELEPEWVVGAQLQWKLFGGGNRNATIRSYQMLTTSADLKSQQLMRDLSLYTTQSLLAVDNARNAYLSLQSSKELADENLRLQEKAFIQGVSTALDEIDAQLIVTGIELESHKALYDYYTALAQLAALTGDTERFLSLLQGLPITASTQQ</sequence>
<dbReference type="PANTHER" id="PTHR30026:SF5">
    <property type="entry name" value="ABC-TYPE EFFLUX SYSTEM SECRETIN COMPONENT"/>
    <property type="match status" value="1"/>
</dbReference>
<dbReference type="GO" id="GO:0015562">
    <property type="term" value="F:efflux transmembrane transporter activity"/>
    <property type="evidence" value="ECO:0007669"/>
    <property type="project" value="InterPro"/>
</dbReference>
<evidence type="ECO:0000256" key="3">
    <source>
        <dbReference type="ARBA" id="ARBA00022448"/>
    </source>
</evidence>
<dbReference type="GO" id="GO:0015288">
    <property type="term" value="F:porin activity"/>
    <property type="evidence" value="ECO:0007669"/>
    <property type="project" value="TreeGrafter"/>
</dbReference>
<dbReference type="OrthoDB" id="5780445at2"/>
<protein>
    <submittedName>
        <fullName evidence="8">TolC family protein</fullName>
    </submittedName>
</protein>
<dbReference type="Proteomes" id="UP000321764">
    <property type="component" value="Unassembled WGS sequence"/>
</dbReference>
<evidence type="ECO:0000256" key="4">
    <source>
        <dbReference type="ARBA" id="ARBA00022452"/>
    </source>
</evidence>
<comment type="similarity">
    <text evidence="2">Belongs to the outer membrane factor (OMF) (TC 1.B.17) family.</text>
</comment>
<gene>
    <name evidence="8" type="ORF">FME95_10985</name>
</gene>
<evidence type="ECO:0000256" key="6">
    <source>
        <dbReference type="ARBA" id="ARBA00023136"/>
    </source>
</evidence>
<keyword evidence="9" id="KW-1185">Reference proteome</keyword>